<feature type="transmembrane region" description="Helical" evidence="1">
    <location>
        <begin position="107"/>
        <end position="128"/>
    </location>
</feature>
<feature type="domain" description="Putative zinc-finger" evidence="2">
    <location>
        <begin position="3"/>
        <end position="37"/>
    </location>
</feature>
<name>A0A3E2BR56_9BACT</name>
<dbReference type="InterPro" id="IPR027383">
    <property type="entry name" value="Znf_put"/>
</dbReference>
<dbReference type="Proteomes" id="UP000257323">
    <property type="component" value="Unassembled WGS sequence"/>
</dbReference>
<keyword evidence="1" id="KW-0472">Membrane</keyword>
<dbReference type="Gene3D" id="1.10.10.1320">
    <property type="entry name" value="Anti-sigma factor, zinc-finger domain"/>
    <property type="match status" value="1"/>
</dbReference>
<dbReference type="Pfam" id="PF13490">
    <property type="entry name" value="zf-HC2"/>
    <property type="match status" value="1"/>
</dbReference>
<dbReference type="EMBL" id="QUAH01000001">
    <property type="protein sequence ID" value="RFT17106.1"/>
    <property type="molecule type" value="Genomic_DNA"/>
</dbReference>
<accession>A0A3E2BR56</accession>
<reference evidence="3 4" key="1">
    <citation type="submission" date="2018-08" db="EMBL/GenBank/DDBJ databases">
        <title>Genome analysis of the thermophilic bacterium of the candidate phylum Aminicenantes from deep subsurface aquifer revealed its physiology and ecological role.</title>
        <authorList>
            <person name="Kadnikov V.V."/>
            <person name="Mardanov A.V."/>
            <person name="Beletsky A.V."/>
            <person name="Karnachuk O.V."/>
            <person name="Ravin N.V."/>
        </authorList>
    </citation>
    <scope>NUCLEOTIDE SEQUENCE [LARGE SCALE GENOMIC DNA]</scope>
    <source>
        <strain evidence="3">BY38</strain>
    </source>
</reference>
<evidence type="ECO:0000313" key="3">
    <source>
        <dbReference type="EMBL" id="RFT17106.1"/>
    </source>
</evidence>
<evidence type="ECO:0000256" key="1">
    <source>
        <dbReference type="SAM" id="Phobius"/>
    </source>
</evidence>
<protein>
    <recommendedName>
        <fullName evidence="2">Putative zinc-finger domain-containing protein</fullName>
    </recommendedName>
</protein>
<comment type="caution">
    <text evidence="3">The sequence shown here is derived from an EMBL/GenBank/DDBJ whole genome shotgun (WGS) entry which is preliminary data.</text>
</comment>
<organism evidence="3 4">
    <name type="scientific">Candidatus Saccharicenans subterraneus</name>
    <dbReference type="NCBI Taxonomy" id="2508984"/>
    <lineage>
        <taxon>Bacteria</taxon>
        <taxon>Candidatus Aminicenantota</taxon>
        <taxon>Candidatus Aminicenantia</taxon>
        <taxon>Candidatus Aminicenantales</taxon>
        <taxon>Candidatus Saccharicenantaceae</taxon>
        <taxon>Candidatus Saccharicenans</taxon>
    </lineage>
</organism>
<sequence>MNCRKAQRFINELLDGELREKDRQGLQAHLEKCARCRQLHEELASIKEKIVPAGQVEPSARVWENLKNRLQAEIIPQLQAEAARPVKERTRTRIAELFRAPAPAFKYALATLVLMAFIAGAFFLGRYYQKPGQPELQVASQNPAIQKLQEAEFYYQKAVQSLTQALESSENGLPPEMAEILQANLGLLDRTIDLARQAVNEQPDNLQAREYLLSAYSSKASFLNTMLETKKSLTAKGLEKL</sequence>
<keyword evidence="1" id="KW-1133">Transmembrane helix</keyword>
<evidence type="ECO:0000259" key="2">
    <source>
        <dbReference type="Pfam" id="PF13490"/>
    </source>
</evidence>
<dbReference type="AlphaFoldDB" id="A0A3E2BR56"/>
<evidence type="ECO:0000313" key="4">
    <source>
        <dbReference type="Proteomes" id="UP000257323"/>
    </source>
</evidence>
<proteinExistence type="predicted"/>
<gene>
    <name evidence="3" type="ORF">OP8BY_1048</name>
</gene>
<dbReference type="InterPro" id="IPR041916">
    <property type="entry name" value="Anti_sigma_zinc_sf"/>
</dbReference>
<keyword evidence="1" id="KW-0812">Transmembrane</keyword>